<accession>A0A2Z7DDE4</accession>
<name>A0A2Z7DDE4_9LAMI</name>
<organism evidence="1 2">
    <name type="scientific">Dorcoceras hygrometricum</name>
    <dbReference type="NCBI Taxonomy" id="472368"/>
    <lineage>
        <taxon>Eukaryota</taxon>
        <taxon>Viridiplantae</taxon>
        <taxon>Streptophyta</taxon>
        <taxon>Embryophyta</taxon>
        <taxon>Tracheophyta</taxon>
        <taxon>Spermatophyta</taxon>
        <taxon>Magnoliopsida</taxon>
        <taxon>eudicotyledons</taxon>
        <taxon>Gunneridae</taxon>
        <taxon>Pentapetalae</taxon>
        <taxon>asterids</taxon>
        <taxon>lamiids</taxon>
        <taxon>Lamiales</taxon>
        <taxon>Gesneriaceae</taxon>
        <taxon>Didymocarpoideae</taxon>
        <taxon>Trichosporeae</taxon>
        <taxon>Loxocarpinae</taxon>
        <taxon>Dorcoceras</taxon>
    </lineage>
</organism>
<evidence type="ECO:0000313" key="2">
    <source>
        <dbReference type="Proteomes" id="UP000250235"/>
    </source>
</evidence>
<reference evidence="1 2" key="1">
    <citation type="journal article" date="2015" name="Proc. Natl. Acad. Sci. U.S.A.">
        <title>The resurrection genome of Boea hygrometrica: A blueprint for survival of dehydration.</title>
        <authorList>
            <person name="Xiao L."/>
            <person name="Yang G."/>
            <person name="Zhang L."/>
            <person name="Yang X."/>
            <person name="Zhao S."/>
            <person name="Ji Z."/>
            <person name="Zhou Q."/>
            <person name="Hu M."/>
            <person name="Wang Y."/>
            <person name="Chen M."/>
            <person name="Xu Y."/>
            <person name="Jin H."/>
            <person name="Xiao X."/>
            <person name="Hu G."/>
            <person name="Bao F."/>
            <person name="Hu Y."/>
            <person name="Wan P."/>
            <person name="Li L."/>
            <person name="Deng X."/>
            <person name="Kuang T."/>
            <person name="Xiang C."/>
            <person name="Zhu J.K."/>
            <person name="Oliver M.J."/>
            <person name="He Y."/>
        </authorList>
    </citation>
    <scope>NUCLEOTIDE SEQUENCE [LARGE SCALE GENOMIC DNA]</scope>
    <source>
        <strain evidence="2">cv. XS01</strain>
    </source>
</reference>
<dbReference type="AlphaFoldDB" id="A0A2Z7DDE4"/>
<keyword evidence="2" id="KW-1185">Reference proteome</keyword>
<protein>
    <submittedName>
        <fullName evidence="1">Uncharacterized protein</fullName>
    </submittedName>
</protein>
<proteinExistence type="predicted"/>
<sequence length="144" mass="16213">MCVVVLVSAKESSRWVSDQLLGLCDVVYDQPLAFEAATSRWIVVRRLVFVGGLLNQLLRVYVTVHREFLRQIPVVSAHRMCLNEKGDIHFSNVSVPKTRSKLFYFSPSPQSGRIPLEDLIAATLRYNPLLRPAAARTPSHTTAH</sequence>
<gene>
    <name evidence="1" type="ORF">F511_06464</name>
</gene>
<dbReference type="Proteomes" id="UP000250235">
    <property type="component" value="Unassembled WGS sequence"/>
</dbReference>
<dbReference type="EMBL" id="KQ988615">
    <property type="protein sequence ID" value="KZV55414.1"/>
    <property type="molecule type" value="Genomic_DNA"/>
</dbReference>
<evidence type="ECO:0000313" key="1">
    <source>
        <dbReference type="EMBL" id="KZV55414.1"/>
    </source>
</evidence>